<organism evidence="2 3">
    <name type="scientific">Symbiodinium natans</name>
    <dbReference type="NCBI Taxonomy" id="878477"/>
    <lineage>
        <taxon>Eukaryota</taxon>
        <taxon>Sar</taxon>
        <taxon>Alveolata</taxon>
        <taxon>Dinophyceae</taxon>
        <taxon>Suessiales</taxon>
        <taxon>Symbiodiniaceae</taxon>
        <taxon>Symbiodinium</taxon>
    </lineage>
</organism>
<protein>
    <submittedName>
        <fullName evidence="2">Uncharacterized protein</fullName>
    </submittedName>
</protein>
<evidence type="ECO:0000313" key="2">
    <source>
        <dbReference type="EMBL" id="CAE7441715.1"/>
    </source>
</evidence>
<reference evidence="2" key="1">
    <citation type="submission" date="2021-02" db="EMBL/GenBank/DDBJ databases">
        <authorList>
            <person name="Dougan E. K."/>
            <person name="Rhodes N."/>
            <person name="Thang M."/>
            <person name="Chan C."/>
        </authorList>
    </citation>
    <scope>NUCLEOTIDE SEQUENCE</scope>
</reference>
<comment type="caution">
    <text evidence="2">The sequence shown here is derived from an EMBL/GenBank/DDBJ whole genome shotgun (WGS) entry which is preliminary data.</text>
</comment>
<gene>
    <name evidence="2" type="ORF">SNAT2548_LOCUS24022</name>
</gene>
<dbReference type="AlphaFoldDB" id="A0A812RH73"/>
<evidence type="ECO:0000256" key="1">
    <source>
        <dbReference type="SAM" id="Coils"/>
    </source>
</evidence>
<keyword evidence="3" id="KW-1185">Reference proteome</keyword>
<keyword evidence="1" id="KW-0175">Coiled coil</keyword>
<dbReference type="EMBL" id="CAJNDS010002341">
    <property type="protein sequence ID" value="CAE7441715.1"/>
    <property type="molecule type" value="Genomic_DNA"/>
</dbReference>
<sequence>MHCQDKLPACAHTFMFRSYASNEVAVQNARSAGISASLSTRFDFSLEKAGRGHTLAFSVMGSENEELLLGQVEVVNGRVLGETWLCVVGCLATGELCRTAAGSMLQARACAASLLERAAFSSEICTESYFPYERFALSLLCKATERALTANRAARLRIEELETSMDAGGRLGLGLQRSAAAAQSIEETLAELRALRRREELAVQWMSFMEQYGGNGLYQGHHRICT</sequence>
<evidence type="ECO:0000313" key="3">
    <source>
        <dbReference type="Proteomes" id="UP000604046"/>
    </source>
</evidence>
<dbReference type="OrthoDB" id="424377at2759"/>
<name>A0A812RH73_9DINO</name>
<accession>A0A812RH73</accession>
<dbReference type="Proteomes" id="UP000604046">
    <property type="component" value="Unassembled WGS sequence"/>
</dbReference>
<feature type="coiled-coil region" evidence="1">
    <location>
        <begin position="175"/>
        <end position="202"/>
    </location>
</feature>
<proteinExistence type="predicted"/>